<evidence type="ECO:0000313" key="2">
    <source>
        <dbReference type="Proteomes" id="UP001152795"/>
    </source>
</evidence>
<dbReference type="Proteomes" id="UP001152795">
    <property type="component" value="Unassembled WGS sequence"/>
</dbReference>
<organism evidence="1 2">
    <name type="scientific">Paramuricea clavata</name>
    <name type="common">Red gorgonian</name>
    <name type="synonym">Violescent sea-whip</name>
    <dbReference type="NCBI Taxonomy" id="317549"/>
    <lineage>
        <taxon>Eukaryota</taxon>
        <taxon>Metazoa</taxon>
        <taxon>Cnidaria</taxon>
        <taxon>Anthozoa</taxon>
        <taxon>Octocorallia</taxon>
        <taxon>Malacalcyonacea</taxon>
        <taxon>Plexauridae</taxon>
        <taxon>Paramuricea</taxon>
    </lineage>
</organism>
<proteinExistence type="predicted"/>
<dbReference type="AlphaFoldDB" id="A0A7D9M435"/>
<dbReference type="EMBL" id="CACRXK020031027">
    <property type="protein sequence ID" value="CAB4042878.1"/>
    <property type="molecule type" value="Genomic_DNA"/>
</dbReference>
<protein>
    <submittedName>
        <fullName evidence="1">Uncharacterized protein</fullName>
    </submittedName>
</protein>
<dbReference type="OrthoDB" id="6075642at2759"/>
<gene>
    <name evidence="1" type="ORF">PACLA_8A000431</name>
</gene>
<comment type="caution">
    <text evidence="1">The sequence shown here is derived from an EMBL/GenBank/DDBJ whole genome shotgun (WGS) entry which is preliminary data.</text>
</comment>
<sequence length="216" mass="24246">SGQDYPVTNDDIQVLFFYDSEEIFNTRGVTCRVTGMSPLWSVNVGSSTDPEGAESDNEASLKRLDFIILTIGFPENEEKKKSLNLLSPLFLDETPKVQRDDPSSKTRLCIIGHPHGAYKHIAFGELSSDPERLWREWKRVENKYGVEHTVATCRGSSGSPVIRFDILKNNSLFTGPYAICLPFFPFLHFQGASNFGDAVSGQSILPETRKLLKKRD</sequence>
<accession>A0A7D9M435</accession>
<evidence type="ECO:0000313" key="1">
    <source>
        <dbReference type="EMBL" id="CAB4042878.1"/>
    </source>
</evidence>
<keyword evidence="2" id="KW-1185">Reference proteome</keyword>
<dbReference type="InterPro" id="IPR009003">
    <property type="entry name" value="Peptidase_S1_PA"/>
</dbReference>
<name>A0A7D9M435_PARCT</name>
<feature type="non-terminal residue" evidence="1">
    <location>
        <position position="1"/>
    </location>
</feature>
<dbReference type="SUPFAM" id="SSF50494">
    <property type="entry name" value="Trypsin-like serine proteases"/>
    <property type="match status" value="1"/>
</dbReference>
<reference evidence="1" key="1">
    <citation type="submission" date="2020-04" db="EMBL/GenBank/DDBJ databases">
        <authorList>
            <person name="Alioto T."/>
            <person name="Alioto T."/>
            <person name="Gomez Garrido J."/>
        </authorList>
    </citation>
    <scope>NUCLEOTIDE SEQUENCE</scope>
    <source>
        <strain evidence="1">A484AB</strain>
    </source>
</reference>